<dbReference type="Proteomes" id="UP000037696">
    <property type="component" value="Unassembled WGS sequence"/>
</dbReference>
<evidence type="ECO:0000313" key="2">
    <source>
        <dbReference type="Proteomes" id="UP000037696"/>
    </source>
</evidence>
<proteinExistence type="predicted"/>
<sequence>MKKWEAGEGEGNYYSPSLSLQLILRRVLSFGENWILGEKGGTKLTWYLCFRCSVLYITHITMMCSRQDPFSLWRSLI</sequence>
<keyword evidence="2" id="KW-1185">Reference proteome</keyword>
<dbReference type="EMBL" id="LHQQ01000045">
    <property type="protein sequence ID" value="KOS45325.1"/>
    <property type="molecule type" value="Genomic_DNA"/>
</dbReference>
<protein>
    <submittedName>
        <fullName evidence="1">Uncharacterized protein</fullName>
    </submittedName>
</protein>
<gene>
    <name evidence="1" type="ORF">ACN38_g3730</name>
</gene>
<organism evidence="1 2">
    <name type="scientific">Penicillium nordicum</name>
    <dbReference type="NCBI Taxonomy" id="229535"/>
    <lineage>
        <taxon>Eukaryota</taxon>
        <taxon>Fungi</taxon>
        <taxon>Dikarya</taxon>
        <taxon>Ascomycota</taxon>
        <taxon>Pezizomycotina</taxon>
        <taxon>Eurotiomycetes</taxon>
        <taxon>Eurotiomycetidae</taxon>
        <taxon>Eurotiales</taxon>
        <taxon>Aspergillaceae</taxon>
        <taxon>Penicillium</taxon>
    </lineage>
</organism>
<dbReference type="AlphaFoldDB" id="A0A0M9WHR1"/>
<reference evidence="1 2" key="1">
    <citation type="submission" date="2015-08" db="EMBL/GenBank/DDBJ databases">
        <title>Genome sequencing of Penicillium nordicum.</title>
        <authorList>
            <person name="Nguyen H.D."/>
            <person name="Seifert K.A."/>
        </authorList>
    </citation>
    <scope>NUCLEOTIDE SEQUENCE [LARGE SCALE GENOMIC DNA]</scope>
    <source>
        <strain evidence="1 2">DAOMC 185683</strain>
    </source>
</reference>
<comment type="caution">
    <text evidence="1">The sequence shown here is derived from an EMBL/GenBank/DDBJ whole genome shotgun (WGS) entry which is preliminary data.</text>
</comment>
<accession>A0A0M9WHR1</accession>
<evidence type="ECO:0000313" key="1">
    <source>
        <dbReference type="EMBL" id="KOS45325.1"/>
    </source>
</evidence>
<name>A0A0M9WHR1_9EURO</name>